<dbReference type="RefSeq" id="WP_096258222.1">
    <property type="nucleotide sequence ID" value="NZ_BDME01000001.1"/>
</dbReference>
<evidence type="ECO:0000313" key="2">
    <source>
        <dbReference type="EMBL" id="GAX87065.1"/>
    </source>
</evidence>
<sequence length="153" mass="17527">MKKFIFLLFSFILLFAADYKDLCKNLPDKIDVYVATDKCNGMNIEMNDIQSSQAERDYQYNNKTFSLSIVTGTFAMQIFPVFMQNLKIETNGEVTQTTSINKHKAIISYDKEGGNITVLLKNNPENPEILVMNFNNLSKDEALKIIKKLILLK</sequence>
<reference evidence="2 3" key="1">
    <citation type="journal article" date="2017" name="Syst. Appl. Microbiol.">
        <title>Lebetimonas natsushimae sp. nov., a novel strictly anaerobic, moderately thermophilic chemoautotroph isolated from a deep-sea hydrothermal vent polychaete nest in the Mid-Okinawa Trough.</title>
        <authorList>
            <person name="Nagata R."/>
            <person name="Takaki Y."/>
            <person name="Tame A."/>
            <person name="Nunoura T."/>
            <person name="Muto H."/>
            <person name="Mino S."/>
            <person name="Sawayama S."/>
            <person name="Takai K."/>
            <person name="Nakagawa S."/>
        </authorList>
    </citation>
    <scope>NUCLEOTIDE SEQUENCE [LARGE SCALE GENOMIC DNA]</scope>
    <source>
        <strain evidence="2 3">HS1857</strain>
    </source>
</reference>
<dbReference type="OrthoDB" id="9891704at2"/>
<proteinExistence type="predicted"/>
<feature type="signal peptide" evidence="1">
    <location>
        <begin position="1"/>
        <end position="16"/>
    </location>
</feature>
<dbReference type="EMBL" id="BDME01000001">
    <property type="protein sequence ID" value="GAX87065.1"/>
    <property type="molecule type" value="Genomic_DNA"/>
</dbReference>
<gene>
    <name evidence="2" type="ORF">LNAT_P0360</name>
</gene>
<comment type="caution">
    <text evidence="2">The sequence shown here is derived from an EMBL/GenBank/DDBJ whole genome shotgun (WGS) entry which is preliminary data.</text>
</comment>
<organism evidence="2 3">
    <name type="scientific">Lebetimonas natsushimae</name>
    <dbReference type="NCBI Taxonomy" id="1936991"/>
    <lineage>
        <taxon>Bacteria</taxon>
        <taxon>Pseudomonadati</taxon>
        <taxon>Campylobacterota</taxon>
        <taxon>Epsilonproteobacteria</taxon>
        <taxon>Nautiliales</taxon>
        <taxon>Nautiliaceae</taxon>
        <taxon>Lebetimonas</taxon>
    </lineage>
</organism>
<name>A0A292YCJ7_9BACT</name>
<dbReference type="AlphaFoldDB" id="A0A292YCJ7"/>
<feature type="chain" id="PRO_5013239911" evidence="1">
    <location>
        <begin position="17"/>
        <end position="153"/>
    </location>
</feature>
<accession>A0A292YCJ7</accession>
<evidence type="ECO:0000313" key="3">
    <source>
        <dbReference type="Proteomes" id="UP000217944"/>
    </source>
</evidence>
<keyword evidence="1" id="KW-0732">Signal</keyword>
<keyword evidence="3" id="KW-1185">Reference proteome</keyword>
<protein>
    <submittedName>
        <fullName evidence="2">Uncharacterized protein</fullName>
    </submittedName>
</protein>
<evidence type="ECO:0000256" key="1">
    <source>
        <dbReference type="SAM" id="SignalP"/>
    </source>
</evidence>
<dbReference type="Proteomes" id="UP000217944">
    <property type="component" value="Unassembled WGS sequence"/>
</dbReference>